<evidence type="ECO:0000313" key="2">
    <source>
        <dbReference type="Proteomes" id="UP001241169"/>
    </source>
</evidence>
<protein>
    <submittedName>
        <fullName evidence="1">Uncharacterized protein</fullName>
    </submittedName>
</protein>
<dbReference type="RefSeq" id="XP_060345492.1">
    <property type="nucleotide sequence ID" value="XM_060495144.1"/>
</dbReference>
<reference evidence="1 2" key="1">
    <citation type="submission" date="2016-10" db="EMBL/GenBank/DDBJ databases">
        <title>The genome sequence of Colletotrichum fioriniae PJ7.</title>
        <authorList>
            <person name="Baroncelli R."/>
        </authorList>
    </citation>
    <scope>NUCLEOTIDE SEQUENCE [LARGE SCALE GENOMIC DNA]</scope>
    <source>
        <strain evidence="1 2">IMI 384185</strain>
    </source>
</reference>
<organism evidence="1 2">
    <name type="scientific">Colletotrichum paranaense</name>
    <dbReference type="NCBI Taxonomy" id="1914294"/>
    <lineage>
        <taxon>Eukaryota</taxon>
        <taxon>Fungi</taxon>
        <taxon>Dikarya</taxon>
        <taxon>Ascomycota</taxon>
        <taxon>Pezizomycotina</taxon>
        <taxon>Sordariomycetes</taxon>
        <taxon>Hypocreomycetidae</taxon>
        <taxon>Glomerellales</taxon>
        <taxon>Glomerellaceae</taxon>
        <taxon>Colletotrichum</taxon>
        <taxon>Colletotrichum acutatum species complex</taxon>
    </lineage>
</organism>
<evidence type="ECO:0000313" key="1">
    <source>
        <dbReference type="EMBL" id="KAK1531235.1"/>
    </source>
</evidence>
<comment type="caution">
    <text evidence="1">The sequence shown here is derived from an EMBL/GenBank/DDBJ whole genome shotgun (WGS) entry which is preliminary data.</text>
</comment>
<keyword evidence="2" id="KW-1185">Reference proteome</keyword>
<proteinExistence type="predicted"/>
<dbReference type="EMBL" id="MOPA01000009">
    <property type="protein sequence ID" value="KAK1531235.1"/>
    <property type="molecule type" value="Genomic_DNA"/>
</dbReference>
<dbReference type="Proteomes" id="UP001241169">
    <property type="component" value="Unassembled WGS sequence"/>
</dbReference>
<name>A0ABQ9SBD3_9PEZI</name>
<gene>
    <name evidence="1" type="ORF">CPAR01_10884</name>
</gene>
<dbReference type="GeneID" id="85379043"/>
<sequence>MDDELLTAVARTEVSDYFNETTRKQRTTKPAPCQITSTVEEKFIDSGYSSPNDPISLSECRDELQNSKPLYGRGIPIKLGGQNLLRFKAPPDKSTNDRFKYMTDQIEPLLLARLKKTDGRFGPTAIRKMILGTSEEDAHEHLVVLCPSQLVDNIKEFFEKTKIVKQLCESTEQTSSVSIIVEGREPRLTAKLSHSLMSMDRTSSDFADFGRSDKWSLCGRALSIKSTQRDVRVATCGGVIKVLNPAGRSTLYGMTVGHVFDDENMACSRDYDFERHSYKAFSRELSVYGCGDWEILNLLMFGSNRYRTRNPSGRTLEYSLATELGTFTQDAACQEVEMIANADYSRPGLLSNEPARILFETADAFTPAYMLTMNDGEVREGDSGAWVVGSAYHEVFGHIVAADMFGDAYVLPLEETFEAIRKSLGAASVQLASPQDFAVNATRILADSANREIYELSSEQSFSLASKRKALNLAPAEQGSNSDPPQTKRYIYSDEIIECDVNHSWASDEEAIPPDSPIDLASFADSAYGSADVTPTIWYQNDPRTCS</sequence>
<accession>A0ABQ9SBD3</accession>